<comment type="caution">
    <text evidence="1">The sequence shown here is derived from an EMBL/GenBank/DDBJ whole genome shotgun (WGS) entry which is preliminary data.</text>
</comment>
<reference evidence="1" key="2">
    <citation type="submission" date="2020-11" db="EMBL/GenBank/DDBJ databases">
        <authorList>
            <person name="McCartney M.A."/>
            <person name="Auch B."/>
            <person name="Kono T."/>
            <person name="Mallez S."/>
            <person name="Becker A."/>
            <person name="Gohl D.M."/>
            <person name="Silverstein K.A.T."/>
            <person name="Koren S."/>
            <person name="Bechman K.B."/>
            <person name="Herman A."/>
            <person name="Abrahante J.E."/>
            <person name="Garbe J."/>
        </authorList>
    </citation>
    <scope>NUCLEOTIDE SEQUENCE</scope>
    <source>
        <strain evidence="1">Duluth1</strain>
        <tissue evidence="1">Whole animal</tissue>
    </source>
</reference>
<name>A0A9D3YDF8_DREPO</name>
<protein>
    <submittedName>
        <fullName evidence="1">Uncharacterized protein</fullName>
    </submittedName>
</protein>
<evidence type="ECO:0000313" key="2">
    <source>
        <dbReference type="Proteomes" id="UP000828390"/>
    </source>
</evidence>
<dbReference type="AlphaFoldDB" id="A0A9D3YDF8"/>
<evidence type="ECO:0000313" key="1">
    <source>
        <dbReference type="EMBL" id="KAH3696746.1"/>
    </source>
</evidence>
<dbReference type="Proteomes" id="UP000828390">
    <property type="component" value="Unassembled WGS sequence"/>
</dbReference>
<gene>
    <name evidence="1" type="ORF">DPMN_084222</name>
</gene>
<reference evidence="1" key="1">
    <citation type="journal article" date="2019" name="bioRxiv">
        <title>The Genome of the Zebra Mussel, Dreissena polymorpha: A Resource for Invasive Species Research.</title>
        <authorList>
            <person name="McCartney M.A."/>
            <person name="Auch B."/>
            <person name="Kono T."/>
            <person name="Mallez S."/>
            <person name="Zhang Y."/>
            <person name="Obille A."/>
            <person name="Becker A."/>
            <person name="Abrahante J.E."/>
            <person name="Garbe J."/>
            <person name="Badalamenti J.P."/>
            <person name="Herman A."/>
            <person name="Mangelson H."/>
            <person name="Liachko I."/>
            <person name="Sullivan S."/>
            <person name="Sone E.D."/>
            <person name="Koren S."/>
            <person name="Silverstein K.A.T."/>
            <person name="Beckman K.B."/>
            <person name="Gohl D.M."/>
        </authorList>
    </citation>
    <scope>NUCLEOTIDE SEQUENCE</scope>
    <source>
        <strain evidence="1">Duluth1</strain>
        <tissue evidence="1">Whole animal</tissue>
    </source>
</reference>
<proteinExistence type="predicted"/>
<accession>A0A9D3YDF8</accession>
<organism evidence="1 2">
    <name type="scientific">Dreissena polymorpha</name>
    <name type="common">Zebra mussel</name>
    <name type="synonym">Mytilus polymorpha</name>
    <dbReference type="NCBI Taxonomy" id="45954"/>
    <lineage>
        <taxon>Eukaryota</taxon>
        <taxon>Metazoa</taxon>
        <taxon>Spiralia</taxon>
        <taxon>Lophotrochozoa</taxon>
        <taxon>Mollusca</taxon>
        <taxon>Bivalvia</taxon>
        <taxon>Autobranchia</taxon>
        <taxon>Heteroconchia</taxon>
        <taxon>Euheterodonta</taxon>
        <taxon>Imparidentia</taxon>
        <taxon>Neoheterodontei</taxon>
        <taxon>Myida</taxon>
        <taxon>Dreissenoidea</taxon>
        <taxon>Dreissenidae</taxon>
        <taxon>Dreissena</taxon>
    </lineage>
</organism>
<dbReference type="EMBL" id="JAIWYP010000016">
    <property type="protein sequence ID" value="KAH3696746.1"/>
    <property type="molecule type" value="Genomic_DNA"/>
</dbReference>
<keyword evidence="2" id="KW-1185">Reference proteome</keyword>
<sequence length="255" mass="28790">MGKQQRLSREAFLQRMLDRGEDWEAKQAVKRGVSAAYVGQREETGAATEAVKKGISSAYVGQGQQKRSRKGEISNVCWTEAGDGAATEAVKRVVSADYAGDGELMGKQQWRSRERYAQRMLARGGGEIGQHQRRSRKEYLQRMLDRRTRWGRNRGGQEWGICSECWTGGDGAATGAVTRGVSAAYVGHGDERRQQRSRQERVICSECWKRGSWGSNRCGQDRDICSVCWTGEEIGQQERRSREGYLQRMLDRGTR</sequence>